<keyword evidence="1" id="KW-0805">Transcription regulation</keyword>
<evidence type="ECO:0000313" key="8">
    <source>
        <dbReference type="Proteomes" id="UP001219568"/>
    </source>
</evidence>
<feature type="region of interest" description="Disordered" evidence="5">
    <location>
        <begin position="384"/>
        <end position="412"/>
    </location>
</feature>
<dbReference type="Proteomes" id="UP001219568">
    <property type="component" value="Unassembled WGS sequence"/>
</dbReference>
<feature type="domain" description="Zn(2)-C6 fungal-type" evidence="6">
    <location>
        <begin position="15"/>
        <end position="50"/>
    </location>
</feature>
<evidence type="ECO:0000256" key="5">
    <source>
        <dbReference type="SAM" id="MobiDB-lite"/>
    </source>
</evidence>
<feature type="region of interest" description="Disordered" evidence="5">
    <location>
        <begin position="60"/>
        <end position="107"/>
    </location>
</feature>
<dbReference type="InterPro" id="IPR036864">
    <property type="entry name" value="Zn2-C6_fun-type_DNA-bd_sf"/>
</dbReference>
<dbReference type="Gene3D" id="4.10.240.10">
    <property type="entry name" value="Zn(2)-C6 fungal-type DNA-binding domain"/>
    <property type="match status" value="1"/>
</dbReference>
<accession>A0AAD6I120</accession>
<feature type="region of interest" description="Disordered" evidence="5">
    <location>
        <begin position="212"/>
        <end position="243"/>
    </location>
</feature>
<dbReference type="InterPro" id="IPR001138">
    <property type="entry name" value="Zn2Cys6_DnaBD"/>
</dbReference>
<dbReference type="GO" id="GO:0000981">
    <property type="term" value="F:DNA-binding transcription factor activity, RNA polymerase II-specific"/>
    <property type="evidence" value="ECO:0007669"/>
    <property type="project" value="InterPro"/>
</dbReference>
<sequence length="531" mass="58264">MNNKIDRSALPRRQSCDRCHRQKLRCVRQGSSSTTGVCDRCLRQGAPCVYSFSLPKGRRSTYAGNAGAPSDSPTSRSARANPTCTPTYSPNLAPELPAETSSEPVSAARTPLLPIPEHRNVNARPSFLQLEETGHEALRSMAWLENVEFGLDAMGTSTTHGTDVSETQCHTGFEAFLNGTGFEDIHMSDIENMSSWSEQESVKEVYLRHHGISTDQEPVSRPRSQNHEHRPRQALENPTPPEYTRDNINLVCIDDGIAQLSQLSSHLYTLYRASYDLTATIGSCGPESRRVPLFDDQALISATTWLSAPNININTYPPRSPSLALIGPAAGPLSTPTTPENTLINTLSASHYLLQVLHQLQSLSIPTTQGPPYPDLDEDVGIQKTSRLRSSSLSSTTTNSSGGMRDSGGSQHSGTVIRHLIIACYSLVLRMWSALLVALQHDAELSAESTSFPNTGKLDREADEDTPQTSVLANMRLVLVVHLSSYLVDRLRNALHTYLALKATGSADQGLSELESEFRQLLRRLRRTLHS</sequence>
<dbReference type="SMART" id="SM00066">
    <property type="entry name" value="GAL4"/>
    <property type="match status" value="1"/>
</dbReference>
<evidence type="ECO:0000313" key="7">
    <source>
        <dbReference type="EMBL" id="KAJ6026934.1"/>
    </source>
</evidence>
<dbReference type="SUPFAM" id="SSF57701">
    <property type="entry name" value="Zn2/Cys6 DNA-binding domain"/>
    <property type="match status" value="1"/>
</dbReference>
<name>A0AAD6I120_PENCN</name>
<comment type="caution">
    <text evidence="7">The sequence shown here is derived from an EMBL/GenBank/DDBJ whole genome shotgun (WGS) entry which is preliminary data.</text>
</comment>
<dbReference type="GO" id="GO:0003677">
    <property type="term" value="F:DNA binding"/>
    <property type="evidence" value="ECO:0007669"/>
    <property type="project" value="UniProtKB-KW"/>
</dbReference>
<dbReference type="EMBL" id="JAQJZL010000015">
    <property type="protein sequence ID" value="KAJ6026934.1"/>
    <property type="molecule type" value="Genomic_DNA"/>
</dbReference>
<feature type="compositionally biased region" description="Polar residues" evidence="5">
    <location>
        <begin position="71"/>
        <end position="90"/>
    </location>
</feature>
<dbReference type="Pfam" id="PF00172">
    <property type="entry name" value="Zn_clus"/>
    <property type="match status" value="1"/>
</dbReference>
<reference evidence="7" key="1">
    <citation type="journal article" date="2023" name="IMA Fungus">
        <title>Comparative genomic study of the Penicillium genus elucidates a diverse pangenome and 15 lateral gene transfer events.</title>
        <authorList>
            <person name="Petersen C."/>
            <person name="Sorensen T."/>
            <person name="Nielsen M.R."/>
            <person name="Sondergaard T.E."/>
            <person name="Sorensen J.L."/>
            <person name="Fitzpatrick D.A."/>
            <person name="Frisvad J.C."/>
            <person name="Nielsen K.L."/>
        </authorList>
    </citation>
    <scope>NUCLEOTIDE SEQUENCE</scope>
    <source>
        <strain evidence="7">IBT 15450</strain>
    </source>
</reference>
<reference evidence="7" key="2">
    <citation type="submission" date="2023-01" db="EMBL/GenBank/DDBJ databases">
        <authorList>
            <person name="Petersen C."/>
        </authorList>
    </citation>
    <scope>NUCLEOTIDE SEQUENCE</scope>
    <source>
        <strain evidence="7">IBT 15450</strain>
    </source>
</reference>
<dbReference type="AlphaFoldDB" id="A0AAD6I120"/>
<proteinExistence type="predicted"/>
<dbReference type="PROSITE" id="PS50048">
    <property type="entry name" value="ZN2_CY6_FUNGAL_2"/>
    <property type="match status" value="1"/>
</dbReference>
<organism evidence="7 8">
    <name type="scientific">Penicillium canescens</name>
    <dbReference type="NCBI Taxonomy" id="5083"/>
    <lineage>
        <taxon>Eukaryota</taxon>
        <taxon>Fungi</taxon>
        <taxon>Dikarya</taxon>
        <taxon>Ascomycota</taxon>
        <taxon>Pezizomycotina</taxon>
        <taxon>Eurotiomycetes</taxon>
        <taxon>Eurotiomycetidae</taxon>
        <taxon>Eurotiales</taxon>
        <taxon>Aspergillaceae</taxon>
        <taxon>Penicillium</taxon>
    </lineage>
</organism>
<keyword evidence="4" id="KW-0539">Nucleus</keyword>
<feature type="compositionally biased region" description="Low complexity" evidence="5">
    <location>
        <begin position="388"/>
        <end position="401"/>
    </location>
</feature>
<gene>
    <name evidence="7" type="ORF">N7460_011751</name>
</gene>
<dbReference type="CDD" id="cd00067">
    <property type="entry name" value="GAL4"/>
    <property type="match status" value="1"/>
</dbReference>
<dbReference type="PROSITE" id="PS00463">
    <property type="entry name" value="ZN2_CY6_FUNGAL_1"/>
    <property type="match status" value="1"/>
</dbReference>
<keyword evidence="3" id="KW-0804">Transcription</keyword>
<evidence type="ECO:0000259" key="6">
    <source>
        <dbReference type="PROSITE" id="PS50048"/>
    </source>
</evidence>
<keyword evidence="8" id="KW-1185">Reference proteome</keyword>
<evidence type="ECO:0000256" key="3">
    <source>
        <dbReference type="ARBA" id="ARBA00023163"/>
    </source>
</evidence>
<evidence type="ECO:0000256" key="4">
    <source>
        <dbReference type="ARBA" id="ARBA00023242"/>
    </source>
</evidence>
<keyword evidence="2" id="KW-0238">DNA-binding</keyword>
<evidence type="ECO:0000256" key="1">
    <source>
        <dbReference type="ARBA" id="ARBA00023015"/>
    </source>
</evidence>
<dbReference type="GO" id="GO:0008270">
    <property type="term" value="F:zinc ion binding"/>
    <property type="evidence" value="ECO:0007669"/>
    <property type="project" value="InterPro"/>
</dbReference>
<evidence type="ECO:0000256" key="2">
    <source>
        <dbReference type="ARBA" id="ARBA00023125"/>
    </source>
</evidence>
<protein>
    <recommendedName>
        <fullName evidence="6">Zn(2)-C6 fungal-type domain-containing protein</fullName>
    </recommendedName>
</protein>